<dbReference type="Proteomes" id="UP000199695">
    <property type="component" value="Unassembled WGS sequence"/>
</dbReference>
<dbReference type="OrthoDB" id="3002111at2"/>
<gene>
    <name evidence="1" type="ORF">SAMN05444955_11079</name>
</gene>
<dbReference type="RefSeq" id="WP_089969616.1">
    <property type="nucleotide sequence ID" value="NZ_FOCQ01000010.1"/>
</dbReference>
<keyword evidence="2" id="KW-1185">Reference proteome</keyword>
<dbReference type="AlphaFoldDB" id="A0A1H8G5R7"/>
<dbReference type="STRING" id="1173111.SAMN05444955_11079"/>
<dbReference type="EMBL" id="FOCQ01000010">
    <property type="protein sequence ID" value="SEN39090.1"/>
    <property type="molecule type" value="Genomic_DNA"/>
</dbReference>
<reference evidence="1 2" key="1">
    <citation type="submission" date="2016-10" db="EMBL/GenBank/DDBJ databases">
        <authorList>
            <person name="de Groot N.N."/>
        </authorList>
    </citation>
    <scope>NUCLEOTIDE SEQUENCE [LARGE SCALE GENOMIC DNA]</scope>
    <source>
        <strain evidence="1 2">DSM 46701</strain>
    </source>
</reference>
<accession>A0A1H8G5R7</accession>
<sequence length="60" mass="6616">MKKYVSPSVVEFGKVSELIQGCGGWGGEFPSLNDADSDWRWVYNNPDGWRCLCASIGSIC</sequence>
<proteinExistence type="predicted"/>
<organism evidence="1 2">
    <name type="scientific">Lihuaxuella thermophila</name>
    <dbReference type="NCBI Taxonomy" id="1173111"/>
    <lineage>
        <taxon>Bacteria</taxon>
        <taxon>Bacillati</taxon>
        <taxon>Bacillota</taxon>
        <taxon>Bacilli</taxon>
        <taxon>Bacillales</taxon>
        <taxon>Thermoactinomycetaceae</taxon>
        <taxon>Lihuaxuella</taxon>
    </lineage>
</organism>
<evidence type="ECO:0000313" key="2">
    <source>
        <dbReference type="Proteomes" id="UP000199695"/>
    </source>
</evidence>
<name>A0A1H8G5R7_9BACL</name>
<protein>
    <submittedName>
        <fullName evidence="1">Uncharacterized protein</fullName>
    </submittedName>
</protein>
<evidence type="ECO:0000313" key="1">
    <source>
        <dbReference type="EMBL" id="SEN39090.1"/>
    </source>
</evidence>